<feature type="binding site" evidence="6">
    <location>
        <position position="68"/>
    </location>
    <ligand>
        <name>a divalent metal cation</name>
        <dbReference type="ChEBI" id="CHEBI:60240"/>
        <label>1</label>
    </ligand>
</feature>
<name>A0A5N1GTS7_9LACT</name>
<accession>A0A5N1GTS7</accession>
<dbReference type="InterPro" id="IPR036069">
    <property type="entry name" value="DUF34/NIF3_sf"/>
</dbReference>
<dbReference type="InterPro" id="IPR002678">
    <property type="entry name" value="DUF34/NIF3"/>
</dbReference>
<gene>
    <name evidence="7" type="ORF">F6I03_01975</name>
</gene>
<dbReference type="SUPFAM" id="SSF102705">
    <property type="entry name" value="NIF3 (NGG1p interacting factor 3)-like"/>
    <property type="match status" value="1"/>
</dbReference>
<evidence type="ECO:0000256" key="2">
    <source>
        <dbReference type="ARBA" id="ARBA00011643"/>
    </source>
</evidence>
<comment type="similarity">
    <text evidence="1 5">Belongs to the GTP cyclohydrolase I type 2/NIF3 family.</text>
</comment>
<feature type="binding site" evidence="6">
    <location>
        <position position="67"/>
    </location>
    <ligand>
        <name>a divalent metal cation</name>
        <dbReference type="ChEBI" id="CHEBI:60240"/>
        <label>1</label>
    </ligand>
</feature>
<dbReference type="FunFam" id="3.40.1390.30:FF:000001">
    <property type="entry name" value="GTP cyclohydrolase 1 type 2"/>
    <property type="match status" value="1"/>
</dbReference>
<feature type="binding site" evidence="6">
    <location>
        <position position="106"/>
    </location>
    <ligand>
        <name>a divalent metal cation</name>
        <dbReference type="ChEBI" id="CHEBI:60240"/>
        <label>1</label>
    </ligand>
</feature>
<comment type="caution">
    <text evidence="7">The sequence shown here is derived from an EMBL/GenBank/DDBJ whole genome shotgun (WGS) entry which is preliminary data.</text>
</comment>
<evidence type="ECO:0000313" key="8">
    <source>
        <dbReference type="Proteomes" id="UP000327148"/>
    </source>
</evidence>
<evidence type="ECO:0000256" key="1">
    <source>
        <dbReference type="ARBA" id="ARBA00006964"/>
    </source>
</evidence>
<dbReference type="GO" id="GO:0005737">
    <property type="term" value="C:cytoplasm"/>
    <property type="evidence" value="ECO:0007669"/>
    <property type="project" value="TreeGrafter"/>
</dbReference>
<dbReference type="EMBL" id="VYWO01000001">
    <property type="protein sequence ID" value="KAA9302000.1"/>
    <property type="molecule type" value="Genomic_DNA"/>
</dbReference>
<organism evidence="7 8">
    <name type="scientific">Aerococcus sanguinicola</name>
    <dbReference type="NCBI Taxonomy" id="119206"/>
    <lineage>
        <taxon>Bacteria</taxon>
        <taxon>Bacillati</taxon>
        <taxon>Bacillota</taxon>
        <taxon>Bacilli</taxon>
        <taxon>Lactobacillales</taxon>
        <taxon>Aerococcaceae</taxon>
        <taxon>Aerococcus</taxon>
    </lineage>
</organism>
<sequence length="374" mass="41777">MTKVTVSDLIQKFQDFAPESLAMGKDPVGLHFGSLDQVIHKVLLTLDVRPEVVEEAIEKDCDMILAHHPPIFKAPKRLTEDDPQQAMYAKIIRHGIAVYAAHTNLDAAWGGMNDWLAEAYDIEETEVLYSYQENKNYRLKVYLPQEDLATYQAGIFAGGFGQVGNYDHVAFTSTGQGHFRPLAQAKPHIGSLQEDSAVDEVVFSFLVDQKELPAALDLARRLHPYEEAVIDVLPLANQGQAQGIGRIGQLKQPMSFRDYVNLVRERTGVDALRAVVWDWDQEVKRVAVLGGSGADEYPYALAKGADVYITADVSYHTGHDMIANRLNVIDPGHHMESICKEKLGQVLASWIEAEDWTLTYTSSQLNTDPFTFVY</sequence>
<dbReference type="PIRSF" id="PIRSF037489">
    <property type="entry name" value="UCP037489_NIF3_YqfO"/>
    <property type="match status" value="1"/>
</dbReference>
<proteinExistence type="inferred from homology"/>
<dbReference type="Proteomes" id="UP000327148">
    <property type="component" value="Unassembled WGS sequence"/>
</dbReference>
<feature type="binding site" evidence="6">
    <location>
        <position position="333"/>
    </location>
    <ligand>
        <name>a divalent metal cation</name>
        <dbReference type="ChEBI" id="CHEBI:60240"/>
        <label>1</label>
    </ligand>
</feature>
<evidence type="ECO:0000256" key="6">
    <source>
        <dbReference type="PIRSR" id="PIRSR602678-1"/>
    </source>
</evidence>
<dbReference type="STRING" id="119206.AWM72_08010"/>
<keyword evidence="4 5" id="KW-0479">Metal-binding</keyword>
<dbReference type="GO" id="GO:0046872">
    <property type="term" value="F:metal ion binding"/>
    <property type="evidence" value="ECO:0007669"/>
    <property type="project" value="UniProtKB-UniRule"/>
</dbReference>
<evidence type="ECO:0000256" key="4">
    <source>
        <dbReference type="ARBA" id="ARBA00022723"/>
    </source>
</evidence>
<feature type="binding site" evidence="6">
    <location>
        <position position="336"/>
    </location>
    <ligand>
        <name>a divalent metal cation</name>
        <dbReference type="ChEBI" id="CHEBI:60240"/>
        <label>1</label>
    </ligand>
</feature>
<dbReference type="InterPro" id="IPR015867">
    <property type="entry name" value="N-reg_PII/ATP_PRibTrfase_C"/>
</dbReference>
<dbReference type="AlphaFoldDB" id="A0A5N1GTS7"/>
<dbReference type="Gene3D" id="3.30.70.120">
    <property type="match status" value="1"/>
</dbReference>
<dbReference type="Pfam" id="PF01784">
    <property type="entry name" value="DUF34_NIF3"/>
    <property type="match status" value="1"/>
</dbReference>
<evidence type="ECO:0000256" key="5">
    <source>
        <dbReference type="PIRNR" id="PIRNR037489"/>
    </source>
</evidence>
<evidence type="ECO:0000256" key="3">
    <source>
        <dbReference type="ARBA" id="ARBA00022112"/>
    </source>
</evidence>
<dbReference type="RefSeq" id="WP_070431721.1">
    <property type="nucleotide sequence ID" value="NZ_VYWO01000001.1"/>
</dbReference>
<comment type="subunit">
    <text evidence="2">Homohexamer.</text>
</comment>
<dbReference type="PANTHER" id="PTHR13799:SF14">
    <property type="entry name" value="GTP CYCLOHYDROLASE 1 TYPE 2 HOMOLOG"/>
    <property type="match status" value="1"/>
</dbReference>
<reference evidence="7 8" key="1">
    <citation type="submission" date="2019-09" db="EMBL/GenBank/DDBJ databases">
        <title>Draft genome sequence assemblies of isolates from the urinary tract.</title>
        <authorList>
            <person name="Mores C.R."/>
            <person name="Putonti C."/>
            <person name="Wolfe A.J."/>
        </authorList>
    </citation>
    <scope>NUCLEOTIDE SEQUENCE [LARGE SCALE GENOMIC DNA]</scope>
    <source>
        <strain evidence="7 8">UMB623</strain>
    </source>
</reference>
<dbReference type="Gene3D" id="3.40.1390.30">
    <property type="entry name" value="NIF3 (NGG1p interacting factor 3)-like"/>
    <property type="match status" value="1"/>
</dbReference>
<dbReference type="NCBIfam" id="TIGR00486">
    <property type="entry name" value="YbgI_SA1388"/>
    <property type="match status" value="1"/>
</dbReference>
<evidence type="ECO:0000313" key="7">
    <source>
        <dbReference type="EMBL" id="KAA9302000.1"/>
    </source>
</evidence>
<protein>
    <recommendedName>
        <fullName evidence="3 5">GTP cyclohydrolase 1 type 2 homolog</fullName>
    </recommendedName>
</protein>
<dbReference type="PANTHER" id="PTHR13799">
    <property type="entry name" value="NGG1 INTERACTING FACTOR 3"/>
    <property type="match status" value="1"/>
</dbReference>
<dbReference type="OrthoDB" id="9792792at2"/>
<dbReference type="InterPro" id="IPR017221">
    <property type="entry name" value="DUF34/NIF3_bac"/>
</dbReference>